<keyword evidence="4" id="KW-1185">Reference proteome</keyword>
<accession>A0A8J3N8Q4</accession>
<dbReference type="InterPro" id="IPR006016">
    <property type="entry name" value="UspA"/>
</dbReference>
<comment type="caution">
    <text evidence="3">The sequence shown here is derived from an EMBL/GenBank/DDBJ whole genome shotgun (WGS) entry which is preliminary data.</text>
</comment>
<dbReference type="EMBL" id="BNJK01000002">
    <property type="protein sequence ID" value="GHO99938.1"/>
    <property type="molecule type" value="Genomic_DNA"/>
</dbReference>
<proteinExistence type="inferred from homology"/>
<dbReference type="PANTHER" id="PTHR46268:SF6">
    <property type="entry name" value="UNIVERSAL STRESS PROTEIN UP12"/>
    <property type="match status" value="1"/>
</dbReference>
<dbReference type="InterPro" id="IPR014729">
    <property type="entry name" value="Rossmann-like_a/b/a_fold"/>
</dbReference>
<dbReference type="Gene3D" id="3.40.50.620">
    <property type="entry name" value="HUPs"/>
    <property type="match status" value="2"/>
</dbReference>
<feature type="domain" description="UspA" evidence="2">
    <location>
        <begin position="1"/>
        <end position="144"/>
    </location>
</feature>
<gene>
    <name evidence="3" type="ORF">KSF_099860</name>
</gene>
<dbReference type="InterPro" id="IPR006015">
    <property type="entry name" value="Universal_stress_UspA"/>
</dbReference>
<dbReference type="PANTHER" id="PTHR46268">
    <property type="entry name" value="STRESS RESPONSE PROTEIN NHAX"/>
    <property type="match status" value="1"/>
</dbReference>
<dbReference type="SUPFAM" id="SSF52402">
    <property type="entry name" value="Adenine nucleotide alpha hydrolases-like"/>
    <property type="match status" value="2"/>
</dbReference>
<dbReference type="Proteomes" id="UP000597444">
    <property type="component" value="Unassembled WGS sequence"/>
</dbReference>
<protein>
    <recommendedName>
        <fullName evidence="2">UspA domain-containing protein</fullName>
    </recommendedName>
</protein>
<organism evidence="3 4">
    <name type="scientific">Reticulibacter mediterranei</name>
    <dbReference type="NCBI Taxonomy" id="2778369"/>
    <lineage>
        <taxon>Bacteria</taxon>
        <taxon>Bacillati</taxon>
        <taxon>Chloroflexota</taxon>
        <taxon>Ktedonobacteria</taxon>
        <taxon>Ktedonobacterales</taxon>
        <taxon>Reticulibacteraceae</taxon>
        <taxon>Reticulibacter</taxon>
    </lineage>
</organism>
<evidence type="ECO:0000313" key="4">
    <source>
        <dbReference type="Proteomes" id="UP000597444"/>
    </source>
</evidence>
<comment type="similarity">
    <text evidence="1">Belongs to the universal stress protein A family.</text>
</comment>
<dbReference type="RefSeq" id="WP_220210546.1">
    <property type="nucleotide sequence ID" value="NZ_BNJK01000002.1"/>
</dbReference>
<dbReference type="Pfam" id="PF00582">
    <property type="entry name" value="Usp"/>
    <property type="match status" value="1"/>
</dbReference>
<name>A0A8J3N8Q4_9CHLR</name>
<evidence type="ECO:0000259" key="2">
    <source>
        <dbReference type="Pfam" id="PF00582"/>
    </source>
</evidence>
<sequence>MFQRILVPLDGSSRAERAILVALRLARASGGSLVLLRVIDNPPRFCPFLFGQQSFASTVIGPALFEAQQYLADVRAAFHEGKVEIKTISLVGLAASTILQVAVDERADLVVLCSHSCTGLSRQLMGSVAEKVACCSPVPALVLREGGPIPTGPHPDTSRTLCILVPLDGSPQAEAALAPAAALVTGLVSPKMGVLHLTRVVKPASAHHEQGGVGMEDICRVREVKGYLQRTVQRFSEGWKTLHMAPLNFTMTWSVITDTHIANAILHVATTGEDTEGISSPGGCEIIAMATHRSVGASLFPMGSVAEQVLNGTKLPALIVHPGLSTPKAHASGMETAPSVLPTI</sequence>
<evidence type="ECO:0000256" key="1">
    <source>
        <dbReference type="ARBA" id="ARBA00008791"/>
    </source>
</evidence>
<evidence type="ECO:0000313" key="3">
    <source>
        <dbReference type="EMBL" id="GHO99938.1"/>
    </source>
</evidence>
<reference evidence="3" key="1">
    <citation type="submission" date="2020-10" db="EMBL/GenBank/DDBJ databases">
        <title>Taxonomic study of unclassified bacteria belonging to the class Ktedonobacteria.</title>
        <authorList>
            <person name="Yabe S."/>
            <person name="Wang C.M."/>
            <person name="Zheng Y."/>
            <person name="Sakai Y."/>
            <person name="Cavaletti L."/>
            <person name="Monciardini P."/>
            <person name="Donadio S."/>
        </authorList>
    </citation>
    <scope>NUCLEOTIDE SEQUENCE</scope>
    <source>
        <strain evidence="3">ID150040</strain>
    </source>
</reference>
<dbReference type="PRINTS" id="PR01438">
    <property type="entry name" value="UNVRSLSTRESS"/>
</dbReference>
<dbReference type="AlphaFoldDB" id="A0A8J3N8Q4"/>
<dbReference type="CDD" id="cd00293">
    <property type="entry name" value="USP-like"/>
    <property type="match status" value="1"/>
</dbReference>